<comment type="similarity">
    <text evidence="2">Belongs to the fatty acid desaturase type 2 family.</text>
</comment>
<keyword evidence="6" id="KW-0560">Oxidoreductase</keyword>
<dbReference type="RefSeq" id="WP_164651692.1">
    <property type="nucleotide sequence ID" value="NZ_JAAIJR010000001.1"/>
</dbReference>
<organism evidence="13 14">
    <name type="scientific">Thiorhodococcus mannitoliphagus</name>
    <dbReference type="NCBI Taxonomy" id="329406"/>
    <lineage>
        <taxon>Bacteria</taxon>
        <taxon>Pseudomonadati</taxon>
        <taxon>Pseudomonadota</taxon>
        <taxon>Gammaproteobacteria</taxon>
        <taxon>Chromatiales</taxon>
        <taxon>Chromatiaceae</taxon>
        <taxon>Thiorhodococcus</taxon>
    </lineage>
</organism>
<dbReference type="EMBL" id="JAAIJR010000001">
    <property type="protein sequence ID" value="NEX18810.1"/>
    <property type="molecule type" value="Genomic_DNA"/>
</dbReference>
<evidence type="ECO:0000256" key="3">
    <source>
        <dbReference type="ARBA" id="ARBA00022692"/>
    </source>
</evidence>
<feature type="domain" description="Fatty acid desaturase" evidence="11">
    <location>
        <begin position="11"/>
        <end position="214"/>
    </location>
</feature>
<comment type="caution">
    <text evidence="13">The sequence shown here is derived from an EMBL/GenBank/DDBJ whole genome shotgun (WGS) entry which is preliminary data.</text>
</comment>
<feature type="domain" description="Transposase IS204/IS1001/IS1096/IS1165 DDE" evidence="12">
    <location>
        <begin position="270"/>
        <end position="387"/>
    </location>
</feature>
<feature type="transmembrane region" description="Helical" evidence="10">
    <location>
        <begin position="137"/>
        <end position="159"/>
    </location>
</feature>
<evidence type="ECO:0000256" key="9">
    <source>
        <dbReference type="ARBA" id="ARBA00023136"/>
    </source>
</evidence>
<evidence type="ECO:0000256" key="7">
    <source>
        <dbReference type="ARBA" id="ARBA00023004"/>
    </source>
</evidence>
<evidence type="ECO:0000256" key="4">
    <source>
        <dbReference type="ARBA" id="ARBA00022832"/>
    </source>
</evidence>
<accession>A0A6P1DMP9</accession>
<dbReference type="GO" id="GO:0016020">
    <property type="term" value="C:membrane"/>
    <property type="evidence" value="ECO:0007669"/>
    <property type="project" value="UniProtKB-SubCell"/>
</dbReference>
<keyword evidence="8" id="KW-0443">Lipid metabolism</keyword>
<dbReference type="InterPro" id="IPR005804">
    <property type="entry name" value="FA_desaturase_dom"/>
</dbReference>
<keyword evidence="9 10" id="KW-0472">Membrane</keyword>
<evidence type="ECO:0000256" key="2">
    <source>
        <dbReference type="ARBA" id="ARBA00008749"/>
    </source>
</evidence>
<dbReference type="AlphaFoldDB" id="A0A6P1DMP9"/>
<evidence type="ECO:0000256" key="1">
    <source>
        <dbReference type="ARBA" id="ARBA00004141"/>
    </source>
</evidence>
<proteinExistence type="inferred from homology"/>
<evidence type="ECO:0000256" key="5">
    <source>
        <dbReference type="ARBA" id="ARBA00022989"/>
    </source>
</evidence>
<dbReference type="Pfam" id="PF01610">
    <property type="entry name" value="DDE_Tnp_ISL3"/>
    <property type="match status" value="1"/>
</dbReference>
<sequence>MTPYGVLDIGVWQAVLAVLVMTHITIVAVTVYLHRSQAHRALDLHPVVAHCFRFWLWLTTGMVTREWVAVHRRHHARCETPLDPHSPQVLGLRKVLTEGAELYAEAASDPDTLERFGKGQTRDWVERNVYDRFHWQGLGLMLAIDLLLFGVYGIVIWAVQMLWIPFWAAGVVNGIGHYAGYRNFESPDASTNFSPWGILIGGEELHNNHHAFPTSARLSSKWWEFDLGWFYIRVLSILGLAKVRHVAPQPRVIAGKQQLDMDTLSAVIRGRMHVIARYGKEVLAPVARDALCRDANHCRRLVRRSQKLLGKEAGRLDAAARQRVEQLLAQHQTLATVYHFREQLQEVWERRAPTQEALLKMLQDWCQQAEATGIQALEHFSRNLRGYSLEPARAL</sequence>
<dbReference type="PANTHER" id="PTHR11351">
    <property type="entry name" value="ACYL-COA DESATURASE"/>
    <property type="match status" value="1"/>
</dbReference>
<evidence type="ECO:0000259" key="12">
    <source>
        <dbReference type="Pfam" id="PF01610"/>
    </source>
</evidence>
<dbReference type="GO" id="GO:0006631">
    <property type="term" value="P:fatty acid metabolic process"/>
    <property type="evidence" value="ECO:0007669"/>
    <property type="project" value="UniProtKB-KW"/>
</dbReference>
<comment type="subcellular location">
    <subcellularLocation>
        <location evidence="1">Membrane</location>
        <topology evidence="1">Multi-pass membrane protein</topology>
    </subcellularLocation>
</comment>
<evidence type="ECO:0000313" key="14">
    <source>
        <dbReference type="Proteomes" id="UP000471640"/>
    </source>
</evidence>
<dbReference type="InterPro" id="IPR002560">
    <property type="entry name" value="Transposase_DDE"/>
</dbReference>
<gene>
    <name evidence="13" type="ORF">G3480_00475</name>
</gene>
<dbReference type="GO" id="GO:0016717">
    <property type="term" value="F:oxidoreductase activity, acting on paired donors, with oxidation of a pair of donors resulting in the reduction of molecular oxygen to two molecules of water"/>
    <property type="evidence" value="ECO:0007669"/>
    <property type="project" value="InterPro"/>
</dbReference>
<keyword evidence="5 10" id="KW-1133">Transmembrane helix</keyword>
<evidence type="ECO:0000259" key="11">
    <source>
        <dbReference type="Pfam" id="PF00487"/>
    </source>
</evidence>
<reference evidence="14" key="1">
    <citation type="journal article" date="2020" name="Microbiol. Resour. Announc.">
        <title>Draft Genome Sequences of Thiorhodococcus mannitoliphagus and Thiorhodococcus minor, Purple Sulfur Photosynthetic Bacteria in the Gammaproteobacterial Family Chromatiaceae.</title>
        <authorList>
            <person name="Aviles F.A."/>
            <person name="Meyer T.E."/>
            <person name="Kyndt J.A."/>
        </authorList>
    </citation>
    <scope>NUCLEOTIDE SEQUENCE [LARGE SCALE GENOMIC DNA]</scope>
    <source>
        <strain evidence="14">DSM 18266</strain>
    </source>
</reference>
<keyword evidence="7" id="KW-0408">Iron</keyword>
<evidence type="ECO:0000256" key="8">
    <source>
        <dbReference type="ARBA" id="ARBA00023098"/>
    </source>
</evidence>
<name>A0A6P1DMP9_9GAMM</name>
<dbReference type="CDD" id="cd03505">
    <property type="entry name" value="Delta9-FADS-like"/>
    <property type="match status" value="1"/>
</dbReference>
<evidence type="ECO:0000256" key="6">
    <source>
        <dbReference type="ARBA" id="ARBA00023002"/>
    </source>
</evidence>
<keyword evidence="4" id="KW-0276">Fatty acid metabolism</keyword>
<keyword evidence="3 10" id="KW-0812">Transmembrane</keyword>
<dbReference type="Pfam" id="PF00487">
    <property type="entry name" value="FA_desaturase"/>
    <property type="match status" value="1"/>
</dbReference>
<dbReference type="InterPro" id="IPR015876">
    <property type="entry name" value="Acyl-CoA_DS"/>
</dbReference>
<feature type="transmembrane region" description="Helical" evidence="10">
    <location>
        <begin position="12"/>
        <end position="33"/>
    </location>
</feature>
<evidence type="ECO:0000313" key="13">
    <source>
        <dbReference type="EMBL" id="NEX18810.1"/>
    </source>
</evidence>
<evidence type="ECO:0000256" key="10">
    <source>
        <dbReference type="SAM" id="Phobius"/>
    </source>
</evidence>
<reference evidence="13 14" key="2">
    <citation type="submission" date="2020-02" db="EMBL/GenBank/DDBJ databases">
        <title>Genome sequences of Thiorhodococcus mannitoliphagus and Thiorhodococcus minor, purple sulfur photosynthetic bacteria in the gammaproteobacterial family, Chromatiaceae.</title>
        <authorList>
            <person name="Aviles F.A."/>
            <person name="Meyer T.E."/>
            <person name="Kyndt J.A."/>
        </authorList>
    </citation>
    <scope>NUCLEOTIDE SEQUENCE [LARGE SCALE GENOMIC DNA]</scope>
    <source>
        <strain evidence="13 14">DSM 18266</strain>
    </source>
</reference>
<dbReference type="PANTHER" id="PTHR11351:SF33">
    <property type="entry name" value="DELTA-9 FATTY ACID DESATURASE, DESA"/>
    <property type="match status" value="1"/>
</dbReference>
<dbReference type="Proteomes" id="UP000471640">
    <property type="component" value="Unassembled WGS sequence"/>
</dbReference>
<keyword evidence="14" id="KW-1185">Reference proteome</keyword>
<protein>
    <submittedName>
        <fullName evidence="13">Acyl-CoA desaturase</fullName>
    </submittedName>
</protein>